<dbReference type="Gene3D" id="3.40.1090.10">
    <property type="entry name" value="Cytosolic phospholipase A2 catalytic domain"/>
    <property type="match status" value="2"/>
</dbReference>
<sequence length="323" mass="34478">MEEGNSAHRGVVRVHRRQVAVRCARRVRGAQRTTPQLSWALVLAGGGLTGLAWEAGVVNALVDSGIDLRSADLAIGTSAGSIVGSLLFGGVEPAEMKKHIADPDNSPLNISGQPNTDGDPMANLQVFARWSAVKYMDTTAAQAIAEAASRAKTMTEAAWTGLFEEIIGPLTWSPQLRIVSIDAASGERKFWSNDDGAQLVRIVPSSCAVPGIFPPVEANGSHYVDGGLWSNTSADYLLEHRVDKALLISPLGGDGDWAGLFADRATDREIEQLNAAGIETVLLRPEPQIAPLTAFDESKRVAWFETGLDDGRKAADRVRAFLA</sequence>
<keyword evidence="2 4" id="KW-0442">Lipid degradation</keyword>
<protein>
    <recommendedName>
        <fullName evidence="5">PNPLA domain-containing protein</fullName>
    </recommendedName>
</protein>
<dbReference type="InterPro" id="IPR002641">
    <property type="entry name" value="PNPLA_dom"/>
</dbReference>
<evidence type="ECO:0000313" key="7">
    <source>
        <dbReference type="Proteomes" id="UP000322244"/>
    </source>
</evidence>
<evidence type="ECO:0000256" key="2">
    <source>
        <dbReference type="ARBA" id="ARBA00022963"/>
    </source>
</evidence>
<keyword evidence="7" id="KW-1185">Reference proteome</keyword>
<dbReference type="GO" id="GO:0016787">
    <property type="term" value="F:hydrolase activity"/>
    <property type="evidence" value="ECO:0007669"/>
    <property type="project" value="UniProtKB-UniRule"/>
</dbReference>
<proteinExistence type="predicted"/>
<evidence type="ECO:0000256" key="4">
    <source>
        <dbReference type="PROSITE-ProRule" id="PRU01161"/>
    </source>
</evidence>
<dbReference type="SUPFAM" id="SSF52151">
    <property type="entry name" value="FabD/lysophospholipase-like"/>
    <property type="match status" value="1"/>
</dbReference>
<dbReference type="InterPro" id="IPR050301">
    <property type="entry name" value="NTE"/>
</dbReference>
<dbReference type="AlphaFoldDB" id="A0A5A7S3S7"/>
<dbReference type="Proteomes" id="UP000322244">
    <property type="component" value="Unassembled WGS sequence"/>
</dbReference>
<name>A0A5A7S3S7_9NOCA</name>
<organism evidence="6 7">
    <name type="scientific">Antrihabitans cavernicola</name>
    <dbReference type="NCBI Taxonomy" id="2495913"/>
    <lineage>
        <taxon>Bacteria</taxon>
        <taxon>Bacillati</taxon>
        <taxon>Actinomycetota</taxon>
        <taxon>Actinomycetes</taxon>
        <taxon>Mycobacteriales</taxon>
        <taxon>Nocardiaceae</taxon>
        <taxon>Antrihabitans</taxon>
    </lineage>
</organism>
<keyword evidence="1 4" id="KW-0378">Hydrolase</keyword>
<dbReference type="GO" id="GO:0016042">
    <property type="term" value="P:lipid catabolic process"/>
    <property type="evidence" value="ECO:0007669"/>
    <property type="project" value="UniProtKB-UniRule"/>
</dbReference>
<feature type="active site" description="Proton acceptor" evidence="4">
    <location>
        <position position="225"/>
    </location>
</feature>
<evidence type="ECO:0000313" key="6">
    <source>
        <dbReference type="EMBL" id="KAA0016303.1"/>
    </source>
</evidence>
<dbReference type="PANTHER" id="PTHR14226">
    <property type="entry name" value="NEUROPATHY TARGET ESTERASE/SWISS CHEESE D.MELANOGASTER"/>
    <property type="match status" value="1"/>
</dbReference>
<comment type="caution">
    <text evidence="6">The sequence shown here is derived from an EMBL/GenBank/DDBJ whole genome shotgun (WGS) entry which is preliminary data.</text>
</comment>
<feature type="short sequence motif" description="GXSXG" evidence="4">
    <location>
        <begin position="76"/>
        <end position="80"/>
    </location>
</feature>
<feature type="short sequence motif" description="DGA/G" evidence="4">
    <location>
        <begin position="225"/>
        <end position="227"/>
    </location>
</feature>
<dbReference type="EMBL" id="VLNY01000029">
    <property type="protein sequence ID" value="KAA0016303.1"/>
    <property type="molecule type" value="Genomic_DNA"/>
</dbReference>
<evidence type="ECO:0000256" key="1">
    <source>
        <dbReference type="ARBA" id="ARBA00022801"/>
    </source>
</evidence>
<dbReference type="OrthoDB" id="2339873at2"/>
<dbReference type="PANTHER" id="PTHR14226:SF57">
    <property type="entry name" value="BLR7027 PROTEIN"/>
    <property type="match status" value="1"/>
</dbReference>
<feature type="active site" description="Nucleophile" evidence="4">
    <location>
        <position position="78"/>
    </location>
</feature>
<gene>
    <name evidence="6" type="ORF">FOY51_26480</name>
</gene>
<accession>A0A5A7S3S7</accession>
<dbReference type="Pfam" id="PF01734">
    <property type="entry name" value="Patatin"/>
    <property type="match status" value="1"/>
</dbReference>
<comment type="caution">
    <text evidence="4">Lacks conserved residue(s) required for the propagation of feature annotation.</text>
</comment>
<evidence type="ECO:0000256" key="3">
    <source>
        <dbReference type="ARBA" id="ARBA00023098"/>
    </source>
</evidence>
<keyword evidence="3 4" id="KW-0443">Lipid metabolism</keyword>
<reference evidence="6 7" key="1">
    <citation type="submission" date="2019-07" db="EMBL/GenBank/DDBJ databases">
        <title>Rhodococcus cavernicolus sp. nov., isolated from a cave.</title>
        <authorList>
            <person name="Lee S.D."/>
        </authorList>
    </citation>
    <scope>NUCLEOTIDE SEQUENCE [LARGE SCALE GENOMIC DNA]</scope>
    <source>
        <strain evidence="6 7">C1-24</strain>
    </source>
</reference>
<dbReference type="PROSITE" id="PS51635">
    <property type="entry name" value="PNPLA"/>
    <property type="match status" value="1"/>
</dbReference>
<feature type="domain" description="PNPLA" evidence="5">
    <location>
        <begin position="42"/>
        <end position="238"/>
    </location>
</feature>
<evidence type="ECO:0000259" key="5">
    <source>
        <dbReference type="PROSITE" id="PS51635"/>
    </source>
</evidence>
<dbReference type="InterPro" id="IPR016035">
    <property type="entry name" value="Acyl_Trfase/lysoPLipase"/>
</dbReference>